<dbReference type="CDD" id="cd07381">
    <property type="entry name" value="MPP_CapA"/>
    <property type="match status" value="1"/>
</dbReference>
<feature type="transmembrane region" description="Helical" evidence="2">
    <location>
        <begin position="33"/>
        <end position="54"/>
    </location>
</feature>
<keyword evidence="2" id="KW-0472">Membrane</keyword>
<protein>
    <submittedName>
        <fullName evidence="4">Poly-gamma-glutamate synthesis protein (Capsule biosynthesis protein)</fullName>
    </submittedName>
</protein>
<dbReference type="SMART" id="SM00854">
    <property type="entry name" value="PGA_cap"/>
    <property type="match status" value="1"/>
</dbReference>
<evidence type="ECO:0000259" key="3">
    <source>
        <dbReference type="SMART" id="SM00854"/>
    </source>
</evidence>
<dbReference type="Proteomes" id="UP000295726">
    <property type="component" value="Unassembled WGS sequence"/>
</dbReference>
<dbReference type="SUPFAM" id="SSF56300">
    <property type="entry name" value="Metallo-dependent phosphatases"/>
    <property type="match status" value="1"/>
</dbReference>
<accession>A0A4R3K7V3</accession>
<evidence type="ECO:0000313" key="4">
    <source>
        <dbReference type="EMBL" id="TCS78843.1"/>
    </source>
</evidence>
<gene>
    <name evidence="4" type="ORF">EDD59_11054</name>
</gene>
<dbReference type="InterPro" id="IPR019079">
    <property type="entry name" value="Capsule_synth_CapA"/>
</dbReference>
<keyword evidence="5" id="KW-1185">Reference proteome</keyword>
<dbReference type="AlphaFoldDB" id="A0A4R3K7V3"/>
<dbReference type="Gene3D" id="3.60.21.10">
    <property type="match status" value="1"/>
</dbReference>
<dbReference type="PANTHER" id="PTHR33393">
    <property type="entry name" value="POLYGLUTAMINE SYNTHESIS ACCESSORY PROTEIN RV0574C-RELATED"/>
    <property type="match status" value="1"/>
</dbReference>
<proteinExistence type="inferred from homology"/>
<organism evidence="4 5">
    <name type="scientific">Muricomes intestini</name>
    <dbReference type="NCBI Taxonomy" id="1796634"/>
    <lineage>
        <taxon>Bacteria</taxon>
        <taxon>Bacillati</taxon>
        <taxon>Bacillota</taxon>
        <taxon>Clostridia</taxon>
        <taxon>Lachnospirales</taxon>
        <taxon>Lachnospiraceae</taxon>
        <taxon>Muricomes</taxon>
    </lineage>
</organism>
<dbReference type="InterPro" id="IPR052169">
    <property type="entry name" value="CW_Biosynth-Accessory"/>
</dbReference>
<feature type="domain" description="Capsule synthesis protein CapA" evidence="3">
    <location>
        <begin position="186"/>
        <end position="431"/>
    </location>
</feature>
<dbReference type="EMBL" id="SLZZ01000010">
    <property type="protein sequence ID" value="TCS78843.1"/>
    <property type="molecule type" value="Genomic_DNA"/>
</dbReference>
<dbReference type="PANTHER" id="PTHR33393:SF13">
    <property type="entry name" value="PGA BIOSYNTHESIS PROTEIN CAPA"/>
    <property type="match status" value="1"/>
</dbReference>
<dbReference type="InterPro" id="IPR029052">
    <property type="entry name" value="Metallo-depent_PP-like"/>
</dbReference>
<dbReference type="RefSeq" id="WP_243117373.1">
    <property type="nucleotide sequence ID" value="NZ_DAIPCY010000023.1"/>
</dbReference>
<evidence type="ECO:0000313" key="5">
    <source>
        <dbReference type="Proteomes" id="UP000295726"/>
    </source>
</evidence>
<dbReference type="Pfam" id="PF09587">
    <property type="entry name" value="PGA_cap"/>
    <property type="match status" value="1"/>
</dbReference>
<comment type="caution">
    <text evidence="4">The sequence shown here is derived from an EMBL/GenBank/DDBJ whole genome shotgun (WGS) entry which is preliminary data.</text>
</comment>
<name>A0A4R3K7V3_9FIRM</name>
<keyword evidence="2" id="KW-0812">Transmembrane</keyword>
<evidence type="ECO:0000256" key="2">
    <source>
        <dbReference type="SAM" id="Phobius"/>
    </source>
</evidence>
<evidence type="ECO:0000256" key="1">
    <source>
        <dbReference type="ARBA" id="ARBA00005662"/>
    </source>
</evidence>
<keyword evidence="2" id="KW-1133">Transmembrane helix</keyword>
<reference evidence="4 5" key="1">
    <citation type="submission" date="2019-03" db="EMBL/GenBank/DDBJ databases">
        <title>Genomic Encyclopedia of Type Strains, Phase IV (KMG-IV): sequencing the most valuable type-strain genomes for metagenomic binning, comparative biology and taxonomic classification.</title>
        <authorList>
            <person name="Goeker M."/>
        </authorList>
    </citation>
    <scope>NUCLEOTIDE SEQUENCE [LARGE SCALE GENOMIC DNA]</scope>
    <source>
        <strain evidence="4 5">DSM 29489</strain>
    </source>
</reference>
<sequence>MQNDRYDEEMRRRQIARQRRQILRRKQVRCRRLIVLGSTAFFVVLVAVLCVRGIKDHGVKKQQAARLEQGIEAVQSCYERFLNEQESAGNTEIPAVTDTSVEASADAGKKLDNSFALWFMKAYPECKEAILQETQDGKFSTEDIYTAVGETMYVVYDRYRGYLDNAKKAEEQGIYLKAGEAGKPVEVVIAGDLCLAENGFVLDYYDTVNNLSECISPQLLKMSNAADVFYLNHEYCISDRGEPLENKLYTFRAKPERMKLLEEMGTDLVSLANNHIYDYGRDAMLDTLELLDEAELPYVGGGRNSKEAELPIYFVVNGIKVGFVAATNAEIVYYTPAAEANSPGVLEAYDTTEYNKVIRKAAGQCDYLIAYIHWGEEDTNAYSQYQHDMGKEFLEAGADIVVGGHPHVLQGMEYIEGKPVIYSMGDFWFNDETKYTGLLKLDISAEGLDEMSFVPCLQTGYTTQYIEGKEEQAEFYKFFEELSPNVKINSKGIFKETAGEKWLR</sequence>
<comment type="similarity">
    <text evidence="1">Belongs to the CapA family.</text>
</comment>